<dbReference type="RefSeq" id="WP_250194748.1">
    <property type="nucleotide sequence ID" value="NZ_CP097635.1"/>
</dbReference>
<dbReference type="PIRSF" id="PIRSF021320">
    <property type="entry name" value="DUF984"/>
    <property type="match status" value="1"/>
</dbReference>
<gene>
    <name evidence="2" type="ORF">MW290_11250</name>
</gene>
<protein>
    <submittedName>
        <fullName evidence="2">ASCH domain-containing protein</fullName>
    </submittedName>
</protein>
<dbReference type="InterPro" id="IPR007374">
    <property type="entry name" value="ASCH_domain"/>
</dbReference>
<dbReference type="InterPro" id="IPR015947">
    <property type="entry name" value="PUA-like_sf"/>
</dbReference>
<proteinExistence type="predicted"/>
<evidence type="ECO:0000259" key="1">
    <source>
        <dbReference type="SMART" id="SM01022"/>
    </source>
</evidence>
<dbReference type="Pfam" id="PF04266">
    <property type="entry name" value="ASCH"/>
    <property type="match status" value="1"/>
</dbReference>
<keyword evidence="3" id="KW-1185">Reference proteome</keyword>
<dbReference type="CDD" id="cd06553">
    <property type="entry name" value="ASCH_Ef3133_like"/>
    <property type="match status" value="1"/>
</dbReference>
<dbReference type="InterPro" id="IPR009326">
    <property type="entry name" value="DUF984"/>
</dbReference>
<dbReference type="Proteomes" id="UP001056201">
    <property type="component" value="Chromosome 1"/>
</dbReference>
<sequence>MPLPSHLIAYWSDFCLATGRPVDTGCYEAFAFGDSEAMAEELGALVLQGIKRATAACLWAHEAEAKPLPRPGDLSIVTRWNGEPLCVIETRSVVVMPFSQVDADFAATEGEGDGSLAFWREAHCAFFTRECQRLGRVFTEDMPVVCERFERVYPLPPLD</sequence>
<name>A0ABY4S594_AQUTE</name>
<evidence type="ECO:0000313" key="3">
    <source>
        <dbReference type="Proteomes" id="UP001056201"/>
    </source>
</evidence>
<organism evidence="2 3">
    <name type="scientific">Aquincola tertiaricarbonis</name>
    <dbReference type="NCBI Taxonomy" id="391953"/>
    <lineage>
        <taxon>Bacteria</taxon>
        <taxon>Pseudomonadati</taxon>
        <taxon>Pseudomonadota</taxon>
        <taxon>Betaproteobacteria</taxon>
        <taxon>Burkholderiales</taxon>
        <taxon>Sphaerotilaceae</taxon>
        <taxon>Aquincola</taxon>
    </lineage>
</organism>
<reference evidence="2" key="1">
    <citation type="submission" date="2022-05" db="EMBL/GenBank/DDBJ databases">
        <title>An RpoN-dependent PEP-CTERM gene is involved in floc formation of an Aquincola tertiaricarbonis strain.</title>
        <authorList>
            <person name="Qiu D."/>
            <person name="Xia M."/>
        </authorList>
    </citation>
    <scope>NUCLEOTIDE SEQUENCE</scope>
    <source>
        <strain evidence="2">RN12</strain>
    </source>
</reference>
<dbReference type="PANTHER" id="PTHR39203:SF1">
    <property type="entry name" value="CYTOPLASMIC PROTEIN"/>
    <property type="match status" value="1"/>
</dbReference>
<accession>A0ABY4S594</accession>
<feature type="domain" description="ASCH" evidence="1">
    <location>
        <begin position="30"/>
        <end position="153"/>
    </location>
</feature>
<dbReference type="SMART" id="SM01022">
    <property type="entry name" value="ASCH"/>
    <property type="match status" value="1"/>
</dbReference>
<dbReference type="Gene3D" id="3.10.400.10">
    <property type="entry name" value="Sulfate adenylyltransferase"/>
    <property type="match status" value="1"/>
</dbReference>
<dbReference type="PANTHER" id="PTHR39203">
    <property type="entry name" value="CYTOPLASMIC PROTEIN-RELATED"/>
    <property type="match status" value="1"/>
</dbReference>
<dbReference type="SUPFAM" id="SSF88697">
    <property type="entry name" value="PUA domain-like"/>
    <property type="match status" value="1"/>
</dbReference>
<dbReference type="EMBL" id="CP097635">
    <property type="protein sequence ID" value="URI06485.1"/>
    <property type="molecule type" value="Genomic_DNA"/>
</dbReference>
<evidence type="ECO:0000313" key="2">
    <source>
        <dbReference type="EMBL" id="URI06485.1"/>
    </source>
</evidence>